<protein>
    <recommendedName>
        <fullName evidence="12">Interleukin-1</fullName>
    </recommendedName>
</protein>
<dbReference type="CDD" id="cd23296">
    <property type="entry name" value="beta-trefoil_IL1B"/>
    <property type="match status" value="1"/>
</dbReference>
<dbReference type="InterPro" id="IPR008996">
    <property type="entry name" value="IL1/FGF"/>
</dbReference>
<dbReference type="EMBL" id="OW240914">
    <property type="protein sequence ID" value="CAH2274919.1"/>
    <property type="molecule type" value="Genomic_DNA"/>
</dbReference>
<evidence type="ECO:0000313" key="14">
    <source>
        <dbReference type="EMBL" id="CAH2274919.1"/>
    </source>
</evidence>
<dbReference type="GO" id="GO:0005125">
    <property type="term" value="F:cytokine activity"/>
    <property type="evidence" value="ECO:0007669"/>
    <property type="project" value="UniProtKB-UniRule"/>
</dbReference>
<keyword evidence="7 12" id="KW-0964">Secreted</keyword>
<keyword evidence="15" id="KW-1185">Reference proteome</keyword>
<comment type="subunit">
    <text evidence="12">Monomer.</text>
</comment>
<dbReference type="AlphaFoldDB" id="A0AAD1RMP8"/>
<dbReference type="GO" id="GO:0006955">
    <property type="term" value="P:immune response"/>
    <property type="evidence" value="ECO:0007669"/>
    <property type="project" value="InterPro"/>
</dbReference>
<evidence type="ECO:0000256" key="7">
    <source>
        <dbReference type="ARBA" id="ARBA00022525"/>
    </source>
</evidence>
<comment type="subcellular location">
    <subcellularLocation>
        <location evidence="2">Cytoplasm</location>
        <location evidence="2">Cytosol</location>
    </subcellularLocation>
    <subcellularLocation>
        <location evidence="1">Lysosome</location>
    </subcellularLocation>
    <subcellularLocation>
        <location evidence="3">Secreted</location>
        <location evidence="3">Extracellular exosome</location>
    </subcellularLocation>
</comment>
<dbReference type="PRINTS" id="PR01359">
    <property type="entry name" value="INTRLEUKIN1B"/>
</dbReference>
<reference evidence="14" key="1">
    <citation type="submission" date="2022-03" db="EMBL/GenBank/DDBJ databases">
        <authorList>
            <person name="Alioto T."/>
            <person name="Alioto T."/>
            <person name="Gomez Garrido J."/>
        </authorList>
    </citation>
    <scope>NUCLEOTIDE SEQUENCE</scope>
</reference>
<comment type="similarity">
    <text evidence="4 12">Belongs to the IL-1 family.</text>
</comment>
<name>A0AAD1RMP8_PELCU</name>
<dbReference type="GO" id="GO:0019221">
    <property type="term" value="P:cytokine-mediated signaling pathway"/>
    <property type="evidence" value="ECO:0007669"/>
    <property type="project" value="TreeGrafter"/>
</dbReference>
<dbReference type="Pfam" id="PF02394">
    <property type="entry name" value="IL1_propep"/>
    <property type="match status" value="1"/>
</dbReference>
<organism evidence="14 15">
    <name type="scientific">Pelobates cultripes</name>
    <name type="common">Western spadefoot toad</name>
    <dbReference type="NCBI Taxonomy" id="61616"/>
    <lineage>
        <taxon>Eukaryota</taxon>
        <taxon>Metazoa</taxon>
        <taxon>Chordata</taxon>
        <taxon>Craniata</taxon>
        <taxon>Vertebrata</taxon>
        <taxon>Euteleostomi</taxon>
        <taxon>Amphibia</taxon>
        <taxon>Batrachia</taxon>
        <taxon>Anura</taxon>
        <taxon>Pelobatoidea</taxon>
        <taxon>Pelobatidae</taxon>
        <taxon>Pelobates</taxon>
    </lineage>
</organism>
<dbReference type="PANTHER" id="PTHR10078">
    <property type="entry name" value="INTERLEUKIN-1 FAMILY MEMBER"/>
    <property type="match status" value="1"/>
</dbReference>
<evidence type="ECO:0000256" key="10">
    <source>
        <dbReference type="ARBA" id="ARBA00023228"/>
    </source>
</evidence>
<keyword evidence="6 12" id="KW-0202">Cytokine</keyword>
<dbReference type="GO" id="GO:0001660">
    <property type="term" value="P:fever generation"/>
    <property type="evidence" value="ECO:0007669"/>
    <property type="project" value="UniProtKB-UniRule"/>
</dbReference>
<accession>A0AAD1RMP8</accession>
<dbReference type="SMART" id="SM00125">
    <property type="entry name" value="IL1"/>
    <property type="match status" value="1"/>
</dbReference>
<evidence type="ECO:0000313" key="15">
    <source>
        <dbReference type="Proteomes" id="UP001295444"/>
    </source>
</evidence>
<dbReference type="Pfam" id="PF00340">
    <property type="entry name" value="IL1"/>
    <property type="match status" value="1"/>
</dbReference>
<dbReference type="GO" id="GO:0010628">
    <property type="term" value="P:positive regulation of gene expression"/>
    <property type="evidence" value="ECO:0007669"/>
    <property type="project" value="TreeGrafter"/>
</dbReference>
<keyword evidence="11 12" id="KW-0497">Mitogen</keyword>
<dbReference type="SUPFAM" id="SSF50353">
    <property type="entry name" value="Cytokine"/>
    <property type="match status" value="1"/>
</dbReference>
<evidence type="ECO:0000256" key="8">
    <source>
        <dbReference type="ARBA" id="ARBA00022620"/>
    </source>
</evidence>
<evidence type="ECO:0000256" key="1">
    <source>
        <dbReference type="ARBA" id="ARBA00004371"/>
    </source>
</evidence>
<feature type="domain" description="Interleukin-1 propeptide" evidence="13">
    <location>
        <begin position="1"/>
        <end position="108"/>
    </location>
</feature>
<dbReference type="GO" id="GO:0005829">
    <property type="term" value="C:cytosol"/>
    <property type="evidence" value="ECO:0007669"/>
    <property type="project" value="UniProtKB-SubCell"/>
</dbReference>
<dbReference type="GO" id="GO:0005615">
    <property type="term" value="C:extracellular space"/>
    <property type="evidence" value="ECO:0007669"/>
    <property type="project" value="UniProtKB-KW"/>
</dbReference>
<dbReference type="PRINTS" id="PR01357">
    <property type="entry name" value="INTRLEUKN1AB"/>
</dbReference>
<dbReference type="GO" id="GO:0005764">
    <property type="term" value="C:lysosome"/>
    <property type="evidence" value="ECO:0007669"/>
    <property type="project" value="UniProtKB-SubCell"/>
</dbReference>
<dbReference type="Proteomes" id="UP001295444">
    <property type="component" value="Chromosome 03"/>
</dbReference>
<evidence type="ECO:0000256" key="6">
    <source>
        <dbReference type="ARBA" id="ARBA00022514"/>
    </source>
</evidence>
<evidence type="ECO:0000256" key="12">
    <source>
        <dbReference type="RuleBase" id="RU003753"/>
    </source>
</evidence>
<dbReference type="GO" id="GO:0071222">
    <property type="term" value="P:cellular response to lipopolysaccharide"/>
    <property type="evidence" value="ECO:0007669"/>
    <property type="project" value="TreeGrafter"/>
</dbReference>
<dbReference type="PROSITE" id="PS00253">
    <property type="entry name" value="INTERLEUKIN_1"/>
    <property type="match status" value="1"/>
</dbReference>
<dbReference type="PANTHER" id="PTHR10078:SF30">
    <property type="entry name" value="INTERLEUKIN-1 BETA"/>
    <property type="match status" value="1"/>
</dbReference>
<sequence length="277" mass="31181">MAQVPDMESYLMDNNSEYEGDFYGVISHGAKKGVHNSHCISCHRRTCVCSSGIHLEMATEVDSGYSFRKTVVLVVAVEKLKKGLICNTGFKDTDLLNLLNDIFVQEEIPYENTEFTFASFPKYKYIKTSECNIKDSHNKSMALQQFPGSAKLVAVSLQGLNTQREEKITMSFYATQSLSTHQQAVTLGLAGKNLYLSCTLVEGEAQLHLEEVNNIKEVKNEDLLRFIFQKSAFGSRFTFESAACPGWYISTSQAENELVQIKAEADQRYIREFLVLS</sequence>
<dbReference type="GO" id="GO:0051781">
    <property type="term" value="P:positive regulation of cell division"/>
    <property type="evidence" value="ECO:0007669"/>
    <property type="project" value="UniProtKB-KW"/>
</dbReference>
<proteinExistence type="inferred from homology"/>
<keyword evidence="8 12" id="KW-0666">Pyrogen</keyword>
<keyword evidence="10" id="KW-0458">Lysosome</keyword>
<dbReference type="InterPro" id="IPR003502">
    <property type="entry name" value="IL-1_propep"/>
</dbReference>
<dbReference type="InterPro" id="IPR020877">
    <property type="entry name" value="IL-1_CS"/>
</dbReference>
<dbReference type="GO" id="GO:0005149">
    <property type="term" value="F:interleukin-1 receptor binding"/>
    <property type="evidence" value="ECO:0007669"/>
    <property type="project" value="UniProtKB-UniRule"/>
</dbReference>
<evidence type="ECO:0000256" key="2">
    <source>
        <dbReference type="ARBA" id="ARBA00004514"/>
    </source>
</evidence>
<evidence type="ECO:0000256" key="11">
    <source>
        <dbReference type="ARBA" id="ARBA00023246"/>
    </source>
</evidence>
<evidence type="ECO:0000256" key="5">
    <source>
        <dbReference type="ARBA" id="ARBA00022490"/>
    </source>
</evidence>
<keyword evidence="5" id="KW-0963">Cytoplasm</keyword>
<evidence type="ECO:0000256" key="3">
    <source>
        <dbReference type="ARBA" id="ARBA00004550"/>
    </source>
</evidence>
<evidence type="ECO:0000259" key="13">
    <source>
        <dbReference type="Pfam" id="PF02394"/>
    </source>
</evidence>
<dbReference type="InterPro" id="IPR000975">
    <property type="entry name" value="IL-1_fam"/>
</dbReference>
<keyword evidence="9 12" id="KW-0395">Inflammatory response</keyword>
<evidence type="ECO:0000256" key="9">
    <source>
        <dbReference type="ARBA" id="ARBA00023198"/>
    </source>
</evidence>
<gene>
    <name evidence="14" type="ORF">PECUL_23A021093</name>
</gene>
<evidence type="ECO:0000256" key="4">
    <source>
        <dbReference type="ARBA" id="ARBA00010448"/>
    </source>
</evidence>
<dbReference type="PRINTS" id="PR00264">
    <property type="entry name" value="INTERLEUKIN1"/>
</dbReference>
<dbReference type="Gene3D" id="2.80.10.50">
    <property type="match status" value="1"/>
</dbReference>